<evidence type="ECO:0000313" key="9">
    <source>
        <dbReference type="Proteomes" id="UP000318081"/>
    </source>
</evidence>
<keyword evidence="1" id="KW-0229">DNA integration</keyword>
<feature type="domain" description="Core-binding (CB)" evidence="6">
    <location>
        <begin position="1"/>
        <end position="82"/>
    </location>
</feature>
<evidence type="ECO:0000256" key="1">
    <source>
        <dbReference type="ARBA" id="ARBA00022908"/>
    </source>
</evidence>
<evidence type="ECO:0000256" key="3">
    <source>
        <dbReference type="ARBA" id="ARBA00023172"/>
    </source>
</evidence>
<dbReference type="EMBL" id="CP036432">
    <property type="protein sequence ID" value="QDV86978.1"/>
    <property type="molecule type" value="Genomic_DNA"/>
</dbReference>
<keyword evidence="3" id="KW-0233">DNA recombination</keyword>
<evidence type="ECO:0000256" key="2">
    <source>
        <dbReference type="ARBA" id="ARBA00023125"/>
    </source>
</evidence>
<sequence length="297" mass="34102">MLLIDFFETIYIPARLRGKSPNTSRLYRLCIRQFGRTLCKSAEVSDLTEINVLRHLARRSGVSPATRNKELTELLAMWRLANQKGLIETWPDIREESEPQRDPIAWMPDEIQSLLAAINRQSGEIDGIPAWLWWGGVVRVILDTGERISAVMAAESTWMQGGWLRVPAEARKGKTRDRSYRLAPQTVAGIAMIRQHSRHKKLFPWPYNRNYLWQRFRQIVADAGLPTGRKYQFHALRKTVGSAVYAAGMDPQDTLDHSDRRTTQRYIDPRFSREKQTCDVLAEFLANPGKAKKRGTA</sequence>
<keyword evidence="9" id="KW-1185">Reference proteome</keyword>
<dbReference type="CDD" id="cd00397">
    <property type="entry name" value="DNA_BRE_C"/>
    <property type="match status" value="1"/>
</dbReference>
<dbReference type="PROSITE" id="PS51900">
    <property type="entry name" value="CB"/>
    <property type="match status" value="1"/>
</dbReference>
<evidence type="ECO:0000313" key="7">
    <source>
        <dbReference type="EMBL" id="QDV86900.1"/>
    </source>
</evidence>
<dbReference type="Proteomes" id="UP000318081">
    <property type="component" value="Chromosome"/>
</dbReference>
<dbReference type="InterPro" id="IPR011010">
    <property type="entry name" value="DNA_brk_join_enz"/>
</dbReference>
<dbReference type="Pfam" id="PF00589">
    <property type="entry name" value="Phage_integrase"/>
    <property type="match status" value="1"/>
</dbReference>
<accession>A0ABX5XY75</accession>
<evidence type="ECO:0000259" key="5">
    <source>
        <dbReference type="PROSITE" id="PS51898"/>
    </source>
</evidence>
<reference evidence="8 9" key="1">
    <citation type="submission" date="2019-02" db="EMBL/GenBank/DDBJ databases">
        <title>Deep-cultivation of Planctomycetes and their phenomic and genomic characterization uncovers novel biology.</title>
        <authorList>
            <person name="Wiegand S."/>
            <person name="Jogler M."/>
            <person name="Boedeker C."/>
            <person name="Pinto D."/>
            <person name="Vollmers J."/>
            <person name="Rivas-Marin E."/>
            <person name="Kohn T."/>
            <person name="Peeters S.H."/>
            <person name="Heuer A."/>
            <person name="Rast P."/>
            <person name="Oberbeckmann S."/>
            <person name="Bunk B."/>
            <person name="Jeske O."/>
            <person name="Meyerdierks A."/>
            <person name="Storesund J.E."/>
            <person name="Kallscheuer N."/>
            <person name="Luecker S."/>
            <person name="Lage O.M."/>
            <person name="Pohl T."/>
            <person name="Merkel B.J."/>
            <person name="Hornburger P."/>
            <person name="Mueller R.-W."/>
            <person name="Bruemmer F."/>
            <person name="Labrenz M."/>
            <person name="Spormann A.M."/>
            <person name="Op den Camp H."/>
            <person name="Overmann J."/>
            <person name="Amann R."/>
            <person name="Jetten M.S.M."/>
            <person name="Mascher T."/>
            <person name="Medema M.H."/>
            <person name="Devos D.P."/>
            <person name="Kaster A.-K."/>
            <person name="Ovreas L."/>
            <person name="Rohde M."/>
            <person name="Galperin M.Y."/>
            <person name="Jogler C."/>
        </authorList>
    </citation>
    <scope>NUCLEOTIDE SEQUENCE [LARGE SCALE GENOMIC DNA]</scope>
    <source>
        <strain evidence="8 9">TBK1r</strain>
    </source>
</reference>
<dbReference type="Gene3D" id="1.10.443.10">
    <property type="entry name" value="Intergrase catalytic core"/>
    <property type="match status" value="1"/>
</dbReference>
<proteinExistence type="predicted"/>
<dbReference type="PROSITE" id="PS51898">
    <property type="entry name" value="TYR_RECOMBINASE"/>
    <property type="match status" value="1"/>
</dbReference>
<organism evidence="8 9">
    <name type="scientific">Stieleria magnilauensis</name>
    <dbReference type="NCBI Taxonomy" id="2527963"/>
    <lineage>
        <taxon>Bacteria</taxon>
        <taxon>Pseudomonadati</taxon>
        <taxon>Planctomycetota</taxon>
        <taxon>Planctomycetia</taxon>
        <taxon>Pirellulales</taxon>
        <taxon>Pirellulaceae</taxon>
        <taxon>Stieleria</taxon>
    </lineage>
</organism>
<dbReference type="InterPro" id="IPR002104">
    <property type="entry name" value="Integrase_catalytic"/>
</dbReference>
<evidence type="ECO:0000259" key="6">
    <source>
        <dbReference type="PROSITE" id="PS51900"/>
    </source>
</evidence>
<evidence type="ECO:0000313" key="8">
    <source>
        <dbReference type="EMBL" id="QDV86978.1"/>
    </source>
</evidence>
<keyword evidence="2 4" id="KW-0238">DNA-binding</keyword>
<dbReference type="EMBL" id="CP036432">
    <property type="protein sequence ID" value="QDV86900.1"/>
    <property type="molecule type" value="Genomic_DNA"/>
</dbReference>
<dbReference type="SUPFAM" id="SSF56349">
    <property type="entry name" value="DNA breaking-rejoining enzymes"/>
    <property type="match status" value="1"/>
</dbReference>
<evidence type="ECO:0000256" key="4">
    <source>
        <dbReference type="PROSITE-ProRule" id="PRU01248"/>
    </source>
</evidence>
<name>A0ABX5XY75_9BACT</name>
<dbReference type="InterPro" id="IPR044068">
    <property type="entry name" value="CB"/>
</dbReference>
<dbReference type="InterPro" id="IPR013762">
    <property type="entry name" value="Integrase-like_cat_sf"/>
</dbReference>
<feature type="domain" description="Tyr recombinase" evidence="5">
    <location>
        <begin position="101"/>
        <end position="279"/>
    </location>
</feature>
<gene>
    <name evidence="7" type="ORF">TBK1r_59270</name>
    <name evidence="8" type="ORF">TBK1r_60050</name>
</gene>
<protein>
    <submittedName>
        <fullName evidence="8">Site-specific tyrosine recombinase XerC</fullName>
    </submittedName>
</protein>